<name>A0A0F7FCX8_PAEDU</name>
<gene>
    <name evidence="1" type="ORF">VK70_18190</name>
</gene>
<dbReference type="Proteomes" id="UP000034189">
    <property type="component" value="Chromosome"/>
</dbReference>
<accession>A0A0F7FCX8</accession>
<proteinExistence type="predicted"/>
<evidence type="ECO:0000313" key="2">
    <source>
        <dbReference type="Proteomes" id="UP000034189"/>
    </source>
</evidence>
<reference evidence="1 2" key="1">
    <citation type="submission" date="2015-03" db="EMBL/GenBank/DDBJ databases">
        <authorList>
            <person name="Abdul Halim M."/>
        </authorList>
    </citation>
    <scope>NUCLEOTIDE SEQUENCE [LARGE SCALE GENOMIC DNA]</scope>
    <source>
        <strain evidence="1 2">ATCC 35681</strain>
    </source>
</reference>
<evidence type="ECO:0008006" key="3">
    <source>
        <dbReference type="Google" id="ProtNLM"/>
    </source>
</evidence>
<dbReference type="AlphaFoldDB" id="A0A0F7FCX8"/>
<organism evidence="1 2">
    <name type="scientific">Paenibacillus durus ATCC 35681</name>
    <dbReference type="NCBI Taxonomy" id="1333534"/>
    <lineage>
        <taxon>Bacteria</taxon>
        <taxon>Bacillati</taxon>
        <taxon>Bacillota</taxon>
        <taxon>Bacilli</taxon>
        <taxon>Bacillales</taxon>
        <taxon>Paenibacillaceae</taxon>
        <taxon>Paenibacillus</taxon>
    </lineage>
</organism>
<sequence>MLLPKKEDVMFTDSYTDYPRLLDITCFLFYTCSPIRKLTDPVLIQLLGEMLNLICMGLGYTLIPSSFIYDTMSLFHSLYGYGNLPSILSHESVPFQIRRLGQTVPGRMIHVVYSTSSPLARQLRTLSEQLVRPFSGSAVPVN</sequence>
<dbReference type="HOGENOM" id="CLU_1813887_0_0_9"/>
<protein>
    <recommendedName>
        <fullName evidence="3">LysR substrate-binding domain-containing protein</fullName>
    </recommendedName>
</protein>
<evidence type="ECO:0000313" key="1">
    <source>
        <dbReference type="EMBL" id="AKG36250.1"/>
    </source>
</evidence>
<dbReference type="EMBL" id="CP011114">
    <property type="protein sequence ID" value="AKG36250.1"/>
    <property type="molecule type" value="Genomic_DNA"/>
</dbReference>
<dbReference type="PATRIC" id="fig|1333534.5.peg.4019"/>
<reference evidence="1 2" key="2">
    <citation type="journal article" date="2016" name="Genome Announc.">
        <title>Genome Sequence of a Gram-Positive Diazotroph, Paenibacillus durus Type Strain ATCC 35681.</title>
        <authorList>
            <person name="Halim M.A."/>
            <person name="Rahman A.Y."/>
            <person name="Sim K.S."/>
            <person name="Yam H.C."/>
            <person name="Rahim A.A."/>
            <person name="Ghazali A.H."/>
            <person name="Najimudin N."/>
        </authorList>
    </citation>
    <scope>NUCLEOTIDE SEQUENCE [LARGE SCALE GENOMIC DNA]</scope>
    <source>
        <strain evidence="1 2">ATCC 35681</strain>
    </source>
</reference>